<gene>
    <name evidence="8" type="ORF">SAMN04488522_1011075</name>
</gene>
<keyword evidence="5 7" id="KW-1133">Transmembrane helix</keyword>
<dbReference type="OrthoDB" id="280866at2"/>
<reference evidence="9" key="1">
    <citation type="submission" date="2016-11" db="EMBL/GenBank/DDBJ databases">
        <authorList>
            <person name="Varghese N."/>
            <person name="Submissions S."/>
        </authorList>
    </citation>
    <scope>NUCLEOTIDE SEQUENCE [LARGE SCALE GENOMIC DNA]</scope>
    <source>
        <strain evidence="9">DSM 16990</strain>
    </source>
</reference>
<dbReference type="Proteomes" id="UP000184287">
    <property type="component" value="Unassembled WGS sequence"/>
</dbReference>
<evidence type="ECO:0000256" key="3">
    <source>
        <dbReference type="ARBA" id="ARBA00022475"/>
    </source>
</evidence>
<evidence type="ECO:0000256" key="2">
    <source>
        <dbReference type="ARBA" id="ARBA00006679"/>
    </source>
</evidence>
<dbReference type="EMBL" id="FQUQ01000001">
    <property type="protein sequence ID" value="SHE74351.1"/>
    <property type="molecule type" value="Genomic_DNA"/>
</dbReference>
<dbReference type="Pfam" id="PF07681">
    <property type="entry name" value="DoxX"/>
    <property type="match status" value="1"/>
</dbReference>
<keyword evidence="9" id="KW-1185">Reference proteome</keyword>
<keyword evidence="6 7" id="KW-0472">Membrane</keyword>
<keyword evidence="4 7" id="KW-0812">Transmembrane</keyword>
<evidence type="ECO:0000256" key="1">
    <source>
        <dbReference type="ARBA" id="ARBA00004651"/>
    </source>
</evidence>
<dbReference type="InterPro" id="IPR032808">
    <property type="entry name" value="DoxX"/>
</dbReference>
<dbReference type="PANTHER" id="PTHR33452:SF1">
    <property type="entry name" value="INNER MEMBRANE PROTEIN YPHA-RELATED"/>
    <property type="match status" value="1"/>
</dbReference>
<evidence type="ECO:0000313" key="8">
    <source>
        <dbReference type="EMBL" id="SHE74351.1"/>
    </source>
</evidence>
<proteinExistence type="inferred from homology"/>
<sequence length="133" mass="14424">MKTNTNTGLLIIRLTTGLCMLIYGLTKLKNGVGFIEQMLAAEGLPTFFASGVYVGELIAPLAIMLGFRTRIAALVMAFNCLVALLIAQSHLIFSLNPFGGWAVELLVIYTFIPLALFFTGGGTYALSSKNRWD</sequence>
<comment type="similarity">
    <text evidence="2">Belongs to the DoxX family.</text>
</comment>
<evidence type="ECO:0000313" key="9">
    <source>
        <dbReference type="Proteomes" id="UP000184287"/>
    </source>
</evidence>
<evidence type="ECO:0000256" key="7">
    <source>
        <dbReference type="SAM" id="Phobius"/>
    </source>
</evidence>
<dbReference type="InterPro" id="IPR051907">
    <property type="entry name" value="DoxX-like_oxidoreductase"/>
</dbReference>
<dbReference type="PANTHER" id="PTHR33452">
    <property type="entry name" value="OXIDOREDUCTASE CATD-RELATED"/>
    <property type="match status" value="1"/>
</dbReference>
<evidence type="ECO:0000256" key="4">
    <source>
        <dbReference type="ARBA" id="ARBA00022692"/>
    </source>
</evidence>
<dbReference type="STRING" id="288992.SAMN04488522_1011075"/>
<feature type="transmembrane region" description="Helical" evidence="7">
    <location>
        <begin position="7"/>
        <end position="26"/>
    </location>
</feature>
<evidence type="ECO:0000256" key="5">
    <source>
        <dbReference type="ARBA" id="ARBA00022989"/>
    </source>
</evidence>
<dbReference type="AlphaFoldDB" id="A0A1M4VZB3"/>
<organism evidence="8 9">
    <name type="scientific">Pedobacter caeni</name>
    <dbReference type="NCBI Taxonomy" id="288992"/>
    <lineage>
        <taxon>Bacteria</taxon>
        <taxon>Pseudomonadati</taxon>
        <taxon>Bacteroidota</taxon>
        <taxon>Sphingobacteriia</taxon>
        <taxon>Sphingobacteriales</taxon>
        <taxon>Sphingobacteriaceae</taxon>
        <taxon>Pedobacter</taxon>
    </lineage>
</organism>
<dbReference type="GO" id="GO:0005886">
    <property type="term" value="C:plasma membrane"/>
    <property type="evidence" value="ECO:0007669"/>
    <property type="project" value="UniProtKB-SubCell"/>
</dbReference>
<feature type="transmembrane region" description="Helical" evidence="7">
    <location>
        <begin position="46"/>
        <end position="67"/>
    </location>
</feature>
<accession>A0A1M4VZB3</accession>
<comment type="subcellular location">
    <subcellularLocation>
        <location evidence="1">Cell membrane</location>
        <topology evidence="1">Multi-pass membrane protein</topology>
    </subcellularLocation>
</comment>
<dbReference type="RefSeq" id="WP_073228310.1">
    <property type="nucleotide sequence ID" value="NZ_FQUQ01000001.1"/>
</dbReference>
<evidence type="ECO:0000256" key="6">
    <source>
        <dbReference type="ARBA" id="ARBA00023136"/>
    </source>
</evidence>
<keyword evidence="3" id="KW-1003">Cell membrane</keyword>
<protein>
    <submittedName>
        <fullName evidence="8">Putative oxidoreductase</fullName>
    </submittedName>
</protein>
<feature type="transmembrane region" description="Helical" evidence="7">
    <location>
        <begin position="105"/>
        <end position="126"/>
    </location>
</feature>
<name>A0A1M4VZB3_9SPHI</name>
<feature type="transmembrane region" description="Helical" evidence="7">
    <location>
        <begin position="74"/>
        <end position="93"/>
    </location>
</feature>